<proteinExistence type="predicted"/>
<evidence type="ECO:0000313" key="3">
    <source>
        <dbReference type="Proteomes" id="UP000735302"/>
    </source>
</evidence>
<gene>
    <name evidence="2" type="ORF">PoB_001547900</name>
</gene>
<name>A0AAV3Z4N2_9GAST</name>
<organism evidence="2 3">
    <name type="scientific">Plakobranchus ocellatus</name>
    <dbReference type="NCBI Taxonomy" id="259542"/>
    <lineage>
        <taxon>Eukaryota</taxon>
        <taxon>Metazoa</taxon>
        <taxon>Spiralia</taxon>
        <taxon>Lophotrochozoa</taxon>
        <taxon>Mollusca</taxon>
        <taxon>Gastropoda</taxon>
        <taxon>Heterobranchia</taxon>
        <taxon>Euthyneura</taxon>
        <taxon>Panpulmonata</taxon>
        <taxon>Sacoglossa</taxon>
        <taxon>Placobranchoidea</taxon>
        <taxon>Plakobranchidae</taxon>
        <taxon>Plakobranchus</taxon>
    </lineage>
</organism>
<protein>
    <submittedName>
        <fullName evidence="2">Uncharacterized protein</fullName>
    </submittedName>
</protein>
<evidence type="ECO:0000256" key="1">
    <source>
        <dbReference type="SAM" id="MobiDB-lite"/>
    </source>
</evidence>
<feature type="region of interest" description="Disordered" evidence="1">
    <location>
        <begin position="60"/>
        <end position="95"/>
    </location>
</feature>
<evidence type="ECO:0000313" key="2">
    <source>
        <dbReference type="EMBL" id="GFN88973.1"/>
    </source>
</evidence>
<sequence length="95" mass="10137">MLFLFDYISEKNTVSNLVENDADCLVEEDMVLECESVQSIGSVKSATPASTLLRSVTPTATLQKSEEQGVGACADPPLALPPQPPSVRVLSIESQ</sequence>
<keyword evidence="3" id="KW-1185">Reference proteome</keyword>
<dbReference type="EMBL" id="BLXT01001900">
    <property type="protein sequence ID" value="GFN88973.1"/>
    <property type="molecule type" value="Genomic_DNA"/>
</dbReference>
<dbReference type="AlphaFoldDB" id="A0AAV3Z4N2"/>
<comment type="caution">
    <text evidence="2">The sequence shown here is derived from an EMBL/GenBank/DDBJ whole genome shotgun (WGS) entry which is preliminary data.</text>
</comment>
<reference evidence="2 3" key="1">
    <citation type="journal article" date="2021" name="Elife">
        <title>Chloroplast acquisition without the gene transfer in kleptoplastic sea slugs, Plakobranchus ocellatus.</title>
        <authorList>
            <person name="Maeda T."/>
            <person name="Takahashi S."/>
            <person name="Yoshida T."/>
            <person name="Shimamura S."/>
            <person name="Takaki Y."/>
            <person name="Nagai Y."/>
            <person name="Toyoda A."/>
            <person name="Suzuki Y."/>
            <person name="Arimoto A."/>
            <person name="Ishii H."/>
            <person name="Satoh N."/>
            <person name="Nishiyama T."/>
            <person name="Hasebe M."/>
            <person name="Maruyama T."/>
            <person name="Minagawa J."/>
            <person name="Obokata J."/>
            <person name="Shigenobu S."/>
        </authorList>
    </citation>
    <scope>NUCLEOTIDE SEQUENCE [LARGE SCALE GENOMIC DNA]</scope>
</reference>
<dbReference type="Proteomes" id="UP000735302">
    <property type="component" value="Unassembled WGS sequence"/>
</dbReference>
<accession>A0AAV3Z4N2</accession>